<dbReference type="Proteomes" id="UP000015241">
    <property type="component" value="Unassembled WGS sequence"/>
</dbReference>
<evidence type="ECO:0000313" key="4">
    <source>
        <dbReference type="Proteomes" id="UP000015241"/>
    </source>
</evidence>
<organism evidence="3 4">
    <name type="scientific">Fomitopsis schrenkii</name>
    <name type="common">Brown rot fungus</name>
    <dbReference type="NCBI Taxonomy" id="2126942"/>
    <lineage>
        <taxon>Eukaryota</taxon>
        <taxon>Fungi</taxon>
        <taxon>Dikarya</taxon>
        <taxon>Basidiomycota</taxon>
        <taxon>Agaricomycotina</taxon>
        <taxon>Agaricomycetes</taxon>
        <taxon>Polyporales</taxon>
        <taxon>Fomitopsis</taxon>
    </lineage>
</organism>
<feature type="compositionally biased region" description="Polar residues" evidence="2">
    <location>
        <begin position="285"/>
        <end position="302"/>
    </location>
</feature>
<sequence>MSSDHSTPTTRLDSGLHEFGLAPAFDPTVRTPIPTPRDSNEDFAVMVDANIQTDPGMFSDSTTPESMDTHIPSVEQLTDSDTLRLQHQMLLGRLETIAEQEARHSEGLFSDNDDLRSHLGDIQLSLYSSQADAQPGSPVGNGSLPPVIQDGSHTSQDGERHRDAVRADFSRGTDISANLPTQLTMSREISAGMSMLRDELTEAATVRRVVGDSVVTFLVAPNEPEDDFNVLPYDGPPGDEIEHQKGVKKLAISLEHQEERQRNVEVWADVNSGYLAARSDVATLDSDSTSNESDGSDSDSTVTEYSEIDVLAEHRVLILYACSFDKMMEKLPSSVVRYITSYPSELEGATEVYVVRVPYIIGGYWSIRLFVKTQVAGITRAFTTSPPLAVFQVRAPVDETMRSSARRSEDGNVIDLCSDEDEEPVGDQASKVKRHIDIITREFTSLSLDVHSGEQALVRAQYDGFRHASSLLTQLQEAKNLRARLEEQTKQLADARSVCLFAIEVEQLNGRVQTSQLNVQQVEDLRSQLREEAVRAAAAKTVSAALIIFLPILVNTEQMVTQEAENLRNELLNHEEVEYRAALENPAIDELVRQQIRQAIAAYVATQLRPAYTCPTCRDPVVTKPTKELKAVVNVVDALAQLPMPVNGMIEERPPRRDDGVWDRFFGYV</sequence>
<protein>
    <submittedName>
        <fullName evidence="3">Uncharacterized protein</fullName>
    </submittedName>
</protein>
<feature type="region of interest" description="Disordered" evidence="2">
    <location>
        <begin position="1"/>
        <end position="40"/>
    </location>
</feature>
<dbReference type="EMBL" id="KE504247">
    <property type="protein sequence ID" value="EPS94024.1"/>
    <property type="molecule type" value="Genomic_DNA"/>
</dbReference>
<evidence type="ECO:0000256" key="1">
    <source>
        <dbReference type="SAM" id="Coils"/>
    </source>
</evidence>
<dbReference type="OrthoDB" id="3219336at2759"/>
<dbReference type="HOGENOM" id="CLU_410511_0_0_1"/>
<feature type="coiled-coil region" evidence="1">
    <location>
        <begin position="468"/>
        <end position="577"/>
    </location>
</feature>
<dbReference type="AlphaFoldDB" id="S8F4Z7"/>
<reference evidence="3 4" key="1">
    <citation type="journal article" date="2012" name="Science">
        <title>The Paleozoic origin of enzymatic lignin decomposition reconstructed from 31 fungal genomes.</title>
        <authorList>
            <person name="Floudas D."/>
            <person name="Binder M."/>
            <person name="Riley R."/>
            <person name="Barry K."/>
            <person name="Blanchette R.A."/>
            <person name="Henrissat B."/>
            <person name="Martinez A.T."/>
            <person name="Otillar R."/>
            <person name="Spatafora J.W."/>
            <person name="Yadav J.S."/>
            <person name="Aerts A."/>
            <person name="Benoit I."/>
            <person name="Boyd A."/>
            <person name="Carlson A."/>
            <person name="Copeland A."/>
            <person name="Coutinho P.M."/>
            <person name="de Vries R.P."/>
            <person name="Ferreira P."/>
            <person name="Findley K."/>
            <person name="Foster B."/>
            <person name="Gaskell J."/>
            <person name="Glotzer D."/>
            <person name="Gorecki P."/>
            <person name="Heitman J."/>
            <person name="Hesse C."/>
            <person name="Hori C."/>
            <person name="Igarashi K."/>
            <person name="Jurgens J.A."/>
            <person name="Kallen N."/>
            <person name="Kersten P."/>
            <person name="Kohler A."/>
            <person name="Kuees U."/>
            <person name="Kumar T.K.A."/>
            <person name="Kuo A."/>
            <person name="LaButti K."/>
            <person name="Larrondo L.F."/>
            <person name="Lindquist E."/>
            <person name="Ling A."/>
            <person name="Lombard V."/>
            <person name="Lucas S."/>
            <person name="Lundell T."/>
            <person name="Martin R."/>
            <person name="McLaughlin D.J."/>
            <person name="Morgenstern I."/>
            <person name="Morin E."/>
            <person name="Murat C."/>
            <person name="Nagy L.G."/>
            <person name="Nolan M."/>
            <person name="Ohm R.A."/>
            <person name="Patyshakuliyeva A."/>
            <person name="Rokas A."/>
            <person name="Ruiz-Duenas F.J."/>
            <person name="Sabat G."/>
            <person name="Salamov A."/>
            <person name="Samejima M."/>
            <person name="Schmutz J."/>
            <person name="Slot J.C."/>
            <person name="St John F."/>
            <person name="Stenlid J."/>
            <person name="Sun H."/>
            <person name="Sun S."/>
            <person name="Syed K."/>
            <person name="Tsang A."/>
            <person name="Wiebenga A."/>
            <person name="Young D."/>
            <person name="Pisabarro A."/>
            <person name="Eastwood D.C."/>
            <person name="Martin F."/>
            <person name="Cullen D."/>
            <person name="Grigoriev I.V."/>
            <person name="Hibbett D.S."/>
        </authorList>
    </citation>
    <scope>NUCLEOTIDE SEQUENCE</scope>
    <source>
        <strain evidence="4">FP-58527</strain>
    </source>
</reference>
<name>S8F4Z7_FOMSC</name>
<keyword evidence="4" id="KW-1185">Reference proteome</keyword>
<feature type="compositionally biased region" description="Polar residues" evidence="2">
    <location>
        <begin position="1"/>
        <end position="12"/>
    </location>
</feature>
<keyword evidence="1" id="KW-0175">Coiled coil</keyword>
<evidence type="ECO:0000313" key="3">
    <source>
        <dbReference type="EMBL" id="EPS94024.1"/>
    </source>
</evidence>
<evidence type="ECO:0000256" key="2">
    <source>
        <dbReference type="SAM" id="MobiDB-lite"/>
    </source>
</evidence>
<gene>
    <name evidence="3" type="ORF">FOMPIDRAFT_1055452</name>
</gene>
<proteinExistence type="predicted"/>
<accession>S8F4Z7</accession>
<dbReference type="InParanoid" id="S8F4Z7"/>
<feature type="region of interest" description="Disordered" evidence="2">
    <location>
        <begin position="283"/>
        <end position="302"/>
    </location>
</feature>
<feature type="region of interest" description="Disordered" evidence="2">
    <location>
        <begin position="130"/>
        <end position="162"/>
    </location>
</feature>